<dbReference type="InterPro" id="IPR002182">
    <property type="entry name" value="NB-ARC"/>
</dbReference>
<dbReference type="Pfam" id="PF00931">
    <property type="entry name" value="NB-ARC"/>
    <property type="match status" value="1"/>
</dbReference>
<dbReference type="InterPro" id="IPR058922">
    <property type="entry name" value="WHD_DRP"/>
</dbReference>
<evidence type="ECO:0000256" key="1">
    <source>
        <dbReference type="ARBA" id="ARBA00022737"/>
    </source>
</evidence>
<dbReference type="Gene3D" id="1.20.5.4130">
    <property type="match status" value="1"/>
</dbReference>
<feature type="chain" id="PRO_5037032281" description="Disease resistance RPP13-like protein 4" evidence="4">
    <location>
        <begin position="23"/>
        <end position="942"/>
    </location>
</feature>
<keyword evidence="3" id="KW-0611">Plant defense</keyword>
<evidence type="ECO:0000259" key="6">
    <source>
        <dbReference type="Pfam" id="PF18052"/>
    </source>
</evidence>
<dbReference type="Proteomes" id="UP000813462">
    <property type="component" value="Unassembled WGS sequence"/>
</dbReference>
<dbReference type="Pfam" id="PF23559">
    <property type="entry name" value="WHD_DRP"/>
    <property type="match status" value="1"/>
</dbReference>
<dbReference type="PRINTS" id="PR00364">
    <property type="entry name" value="DISEASERSIST"/>
</dbReference>
<dbReference type="GO" id="GO:0098542">
    <property type="term" value="P:defense response to other organism"/>
    <property type="evidence" value="ECO:0007669"/>
    <property type="project" value="TreeGrafter"/>
</dbReference>
<evidence type="ECO:0000313" key="9">
    <source>
        <dbReference type="EMBL" id="KAH7545320.1"/>
    </source>
</evidence>
<evidence type="ECO:0000259" key="8">
    <source>
        <dbReference type="Pfam" id="PF23598"/>
    </source>
</evidence>
<keyword evidence="4" id="KW-0732">Signal</keyword>
<dbReference type="Gene3D" id="3.40.50.300">
    <property type="entry name" value="P-loop containing nucleotide triphosphate hydrolases"/>
    <property type="match status" value="1"/>
</dbReference>
<dbReference type="Pfam" id="PF23598">
    <property type="entry name" value="LRR_14"/>
    <property type="match status" value="1"/>
</dbReference>
<dbReference type="InterPro" id="IPR055414">
    <property type="entry name" value="LRR_R13L4/SHOC2-like"/>
</dbReference>
<dbReference type="EMBL" id="JAEACU010000001">
    <property type="protein sequence ID" value="KAH7545320.1"/>
    <property type="molecule type" value="Genomic_DNA"/>
</dbReference>
<dbReference type="InterPro" id="IPR032675">
    <property type="entry name" value="LRR_dom_sf"/>
</dbReference>
<evidence type="ECO:0000256" key="4">
    <source>
        <dbReference type="SAM" id="SignalP"/>
    </source>
</evidence>
<dbReference type="Gene3D" id="3.80.10.10">
    <property type="entry name" value="Ribonuclease Inhibitor"/>
    <property type="match status" value="1"/>
</dbReference>
<keyword evidence="1" id="KW-0677">Repeat</keyword>
<sequence>MAKFSGISSVCLFMMFNLNVSAVCGVCANFIVELNFSLLFKQEMELSSIGFRILERLRLLSKTWRPSPVDLQTKPSTKQGRRQIKQEAIMSQPVDAMLQNLFQLVKNEAQYALDFKVEFDKMESRLDLMIAFMIDTENLKNKNEVAKAAIIKLRGMIYDADNVLTDCIVRDEYKKYRSCFHSYLSDPLFLYKTGKKLKDINTRIEQIEKSLGSFQRDPHHTIHTEDSSHARGFMSQDSYPSETVGLEADLKKIKGWILDTQETLLQIAIVGMGGLGKTTIAQKIFHDNEVLSRFDKIIWVTVSRAFREEHVLKRMLERLGKKVSGFDSSQLLGEFQQVLADKTCLIVMDDVWEMNMEWWTTLCSIFPRRDGKSSCIIITTRNENVANDMGIENSRIHKPDFLNYIDSWSLFSKFAFSSNKGICPNPKFEKIGKDITKKCGGLPLAIKTIGALLAPKIESLASWTQTWESFHDLTTEGRNKSVMASLQLSYDELPSHLKQCLLSFSIYPEDFEVRTEQLIHWWVGEGLIQGKGSKSAIEMGYEYLLQLVKRCLVEAMQQRRYDGRIYNCKIHDMVRELISMNAQEEAFCSFDEKGQQRLTEECRWLGFSNAMQGKPLGNKSKIRALILLVSNIVKHDLKNFGSLTSLRVLDISNSNLKEINAEELFKWISSLKRLANLNLAGVRGLESVPSSIRKLLNLQLLVLTKCVDLKSIHPSITTLRRLILLDSRSCPLENLPRGLGGLSNLQELSGFMVMSQSKGNCCQLIELGELKQMRVLRINLSDDTEVSENELNVLAHLENLKVLGIDAGNCKRNTSEILKKMDRLVPPPALQELYLRNYRHSTLPLWVCPSRLTRLQYLSIENGDLINLAPEVEDDNHHIAWNIEGLCLKFLARLDVNWTDLQNDMPVLRYMEVSHCYKLKGFPCSVKSQSVLEKKSGFWRKN</sequence>
<protein>
    <recommendedName>
        <fullName evidence="11">Disease resistance RPP13-like protein 4</fullName>
    </recommendedName>
</protein>
<name>A0A978W036_ZIZJJ</name>
<evidence type="ECO:0000259" key="5">
    <source>
        <dbReference type="Pfam" id="PF00931"/>
    </source>
</evidence>
<dbReference type="PANTHER" id="PTHR23155">
    <property type="entry name" value="DISEASE RESISTANCE PROTEIN RP"/>
    <property type="match status" value="1"/>
</dbReference>
<dbReference type="FunFam" id="1.10.10.10:FF:000322">
    <property type="entry name" value="Probable disease resistance protein At1g63360"/>
    <property type="match status" value="1"/>
</dbReference>
<evidence type="ECO:0000256" key="2">
    <source>
        <dbReference type="ARBA" id="ARBA00022741"/>
    </source>
</evidence>
<evidence type="ECO:0008006" key="11">
    <source>
        <dbReference type="Google" id="ProtNLM"/>
    </source>
</evidence>
<evidence type="ECO:0000313" key="10">
    <source>
        <dbReference type="Proteomes" id="UP000813462"/>
    </source>
</evidence>
<feature type="domain" description="Disease resistance R13L4/SHOC-2-like LRR" evidence="8">
    <location>
        <begin position="623"/>
        <end position="861"/>
    </location>
</feature>
<evidence type="ECO:0000256" key="3">
    <source>
        <dbReference type="ARBA" id="ARBA00022821"/>
    </source>
</evidence>
<feature type="signal peptide" evidence="4">
    <location>
        <begin position="1"/>
        <end position="22"/>
    </location>
</feature>
<dbReference type="InterPro" id="IPR041118">
    <property type="entry name" value="Rx_N"/>
</dbReference>
<evidence type="ECO:0000259" key="7">
    <source>
        <dbReference type="Pfam" id="PF23559"/>
    </source>
</evidence>
<proteinExistence type="predicted"/>
<reference evidence="9" key="1">
    <citation type="journal article" date="2021" name="Front. Plant Sci.">
        <title>Chromosome-Scale Genome Assembly for Chinese Sour Jujube and Insights Into Its Genome Evolution and Domestication Signature.</title>
        <authorList>
            <person name="Shen L.-Y."/>
            <person name="Luo H."/>
            <person name="Wang X.-L."/>
            <person name="Wang X.-M."/>
            <person name="Qiu X.-J."/>
            <person name="Liu H."/>
            <person name="Zhou S.-S."/>
            <person name="Jia K.-H."/>
            <person name="Nie S."/>
            <person name="Bao Y.-T."/>
            <person name="Zhang R.-G."/>
            <person name="Yun Q.-Z."/>
            <person name="Chai Y.-H."/>
            <person name="Lu J.-Y."/>
            <person name="Li Y."/>
            <person name="Zhao S.-W."/>
            <person name="Mao J.-F."/>
            <person name="Jia S.-G."/>
            <person name="Mao Y.-M."/>
        </authorList>
    </citation>
    <scope>NUCLEOTIDE SEQUENCE</scope>
    <source>
        <strain evidence="9">AT0</strain>
        <tissue evidence="9">Leaf</tissue>
    </source>
</reference>
<dbReference type="Gene3D" id="1.10.8.430">
    <property type="entry name" value="Helical domain of apoptotic protease-activating factors"/>
    <property type="match status" value="1"/>
</dbReference>
<dbReference type="GO" id="GO:0043531">
    <property type="term" value="F:ADP binding"/>
    <property type="evidence" value="ECO:0007669"/>
    <property type="project" value="InterPro"/>
</dbReference>
<dbReference type="SUPFAM" id="SSF52058">
    <property type="entry name" value="L domain-like"/>
    <property type="match status" value="1"/>
</dbReference>
<dbReference type="InterPro" id="IPR036388">
    <property type="entry name" value="WH-like_DNA-bd_sf"/>
</dbReference>
<keyword evidence="2" id="KW-0547">Nucleotide-binding</keyword>
<dbReference type="SUPFAM" id="SSF52540">
    <property type="entry name" value="P-loop containing nucleoside triphosphate hydrolases"/>
    <property type="match status" value="1"/>
</dbReference>
<feature type="domain" description="Disease resistance protein winged helix" evidence="7">
    <location>
        <begin position="506"/>
        <end position="578"/>
    </location>
</feature>
<dbReference type="Pfam" id="PF18052">
    <property type="entry name" value="Rx_N"/>
    <property type="match status" value="1"/>
</dbReference>
<dbReference type="Gene3D" id="1.10.10.10">
    <property type="entry name" value="Winged helix-like DNA-binding domain superfamily/Winged helix DNA-binding domain"/>
    <property type="match status" value="1"/>
</dbReference>
<dbReference type="InterPro" id="IPR042197">
    <property type="entry name" value="Apaf_helical"/>
</dbReference>
<dbReference type="FunFam" id="3.40.50.300:FF:001091">
    <property type="entry name" value="Probable disease resistance protein At1g61300"/>
    <property type="match status" value="1"/>
</dbReference>
<dbReference type="PANTHER" id="PTHR23155:SF759">
    <property type="entry name" value="AAA+ ATPASE DOMAIN-CONTAINING PROTEIN"/>
    <property type="match status" value="1"/>
</dbReference>
<accession>A0A978W036</accession>
<dbReference type="AlphaFoldDB" id="A0A978W036"/>
<gene>
    <name evidence="9" type="ORF">FEM48_Zijuj01G0081000</name>
</gene>
<comment type="caution">
    <text evidence="9">The sequence shown here is derived from an EMBL/GenBank/DDBJ whole genome shotgun (WGS) entry which is preliminary data.</text>
</comment>
<organism evidence="9 10">
    <name type="scientific">Ziziphus jujuba var. spinosa</name>
    <dbReference type="NCBI Taxonomy" id="714518"/>
    <lineage>
        <taxon>Eukaryota</taxon>
        <taxon>Viridiplantae</taxon>
        <taxon>Streptophyta</taxon>
        <taxon>Embryophyta</taxon>
        <taxon>Tracheophyta</taxon>
        <taxon>Spermatophyta</taxon>
        <taxon>Magnoliopsida</taxon>
        <taxon>eudicotyledons</taxon>
        <taxon>Gunneridae</taxon>
        <taxon>Pentapetalae</taxon>
        <taxon>rosids</taxon>
        <taxon>fabids</taxon>
        <taxon>Rosales</taxon>
        <taxon>Rhamnaceae</taxon>
        <taxon>Paliureae</taxon>
        <taxon>Ziziphus</taxon>
    </lineage>
</organism>
<dbReference type="InterPro" id="IPR027417">
    <property type="entry name" value="P-loop_NTPase"/>
</dbReference>
<feature type="domain" description="NB-ARC" evidence="5">
    <location>
        <begin position="247"/>
        <end position="419"/>
    </location>
</feature>
<feature type="domain" description="Disease resistance N-terminal" evidence="6">
    <location>
        <begin position="94"/>
        <end position="176"/>
    </location>
</feature>
<dbReference type="InterPro" id="IPR044974">
    <property type="entry name" value="Disease_R_plants"/>
</dbReference>